<dbReference type="EMBL" id="HBGA01041522">
    <property type="protein sequence ID" value="CAD9004054.1"/>
    <property type="molecule type" value="Transcribed_RNA"/>
</dbReference>
<organism evidence="1">
    <name type="scientific">Eutreptiella gymnastica</name>
    <dbReference type="NCBI Taxonomy" id="73025"/>
    <lineage>
        <taxon>Eukaryota</taxon>
        <taxon>Discoba</taxon>
        <taxon>Euglenozoa</taxon>
        <taxon>Euglenida</taxon>
        <taxon>Spirocuta</taxon>
        <taxon>Euglenophyceae</taxon>
        <taxon>Eutreptiales</taxon>
        <taxon>Eutreptiaceae</taxon>
        <taxon>Eutreptiella</taxon>
    </lineage>
</organism>
<gene>
    <name evidence="1" type="ORF">EGYM00392_LOCUS15139</name>
</gene>
<accession>A0A7S1I837</accession>
<dbReference type="AlphaFoldDB" id="A0A7S1I837"/>
<proteinExistence type="predicted"/>
<protein>
    <submittedName>
        <fullName evidence="1">Uncharacterized protein</fullName>
    </submittedName>
</protein>
<reference evidence="1" key="1">
    <citation type="submission" date="2021-01" db="EMBL/GenBank/DDBJ databases">
        <authorList>
            <person name="Corre E."/>
            <person name="Pelletier E."/>
            <person name="Niang G."/>
            <person name="Scheremetjew M."/>
            <person name="Finn R."/>
            <person name="Kale V."/>
            <person name="Holt S."/>
            <person name="Cochrane G."/>
            <person name="Meng A."/>
            <person name="Brown T."/>
            <person name="Cohen L."/>
        </authorList>
    </citation>
    <scope>NUCLEOTIDE SEQUENCE</scope>
    <source>
        <strain evidence="1">NIES-381</strain>
    </source>
</reference>
<evidence type="ECO:0000313" key="1">
    <source>
        <dbReference type="EMBL" id="CAD9004054.1"/>
    </source>
</evidence>
<sequence length="99" mass="10758">MRLIIYRLCVAGHGPRLVYSEIVDQVCSCDGRRREGGGVLRASGSRSHETPSPVALRIQVSTRTCTCTGPCAWGLAHPLGAWDRTARASMRIVSFPMST</sequence>
<name>A0A7S1I837_9EUGL</name>